<name>A0A0C9Z3M4_9AGAM</name>
<feature type="region of interest" description="Disordered" evidence="1">
    <location>
        <begin position="1"/>
        <end position="81"/>
    </location>
</feature>
<keyword evidence="3" id="KW-1185">Reference proteome</keyword>
<proteinExistence type="predicted"/>
<protein>
    <submittedName>
        <fullName evidence="2">Uncharacterized protein</fullName>
    </submittedName>
</protein>
<gene>
    <name evidence="2" type="ORF">PISMIDRAFT_15446</name>
</gene>
<reference evidence="3" key="2">
    <citation type="submission" date="2015-01" db="EMBL/GenBank/DDBJ databases">
        <title>Evolutionary Origins and Diversification of the Mycorrhizal Mutualists.</title>
        <authorList>
            <consortium name="DOE Joint Genome Institute"/>
            <consortium name="Mycorrhizal Genomics Consortium"/>
            <person name="Kohler A."/>
            <person name="Kuo A."/>
            <person name="Nagy L.G."/>
            <person name="Floudas D."/>
            <person name="Copeland A."/>
            <person name="Barry K.W."/>
            <person name="Cichocki N."/>
            <person name="Veneault-Fourrey C."/>
            <person name="LaButti K."/>
            <person name="Lindquist E.A."/>
            <person name="Lipzen A."/>
            <person name="Lundell T."/>
            <person name="Morin E."/>
            <person name="Murat C."/>
            <person name="Riley R."/>
            <person name="Ohm R."/>
            <person name="Sun H."/>
            <person name="Tunlid A."/>
            <person name="Henrissat B."/>
            <person name="Grigoriev I.V."/>
            <person name="Hibbett D.S."/>
            <person name="Martin F."/>
        </authorList>
    </citation>
    <scope>NUCLEOTIDE SEQUENCE [LARGE SCALE GENOMIC DNA]</scope>
    <source>
        <strain evidence="3">441</strain>
    </source>
</reference>
<evidence type="ECO:0000313" key="2">
    <source>
        <dbReference type="EMBL" id="KIK16982.1"/>
    </source>
</evidence>
<dbReference type="EMBL" id="KN833841">
    <property type="protein sequence ID" value="KIK16982.1"/>
    <property type="molecule type" value="Genomic_DNA"/>
</dbReference>
<organism evidence="2 3">
    <name type="scientific">Pisolithus microcarpus 441</name>
    <dbReference type="NCBI Taxonomy" id="765257"/>
    <lineage>
        <taxon>Eukaryota</taxon>
        <taxon>Fungi</taxon>
        <taxon>Dikarya</taxon>
        <taxon>Basidiomycota</taxon>
        <taxon>Agaricomycotina</taxon>
        <taxon>Agaricomycetes</taxon>
        <taxon>Agaricomycetidae</taxon>
        <taxon>Boletales</taxon>
        <taxon>Sclerodermatineae</taxon>
        <taxon>Pisolithaceae</taxon>
        <taxon>Pisolithus</taxon>
    </lineage>
</organism>
<accession>A0A0C9Z3M4</accession>
<evidence type="ECO:0000313" key="3">
    <source>
        <dbReference type="Proteomes" id="UP000054018"/>
    </source>
</evidence>
<dbReference type="AlphaFoldDB" id="A0A0C9Z3M4"/>
<feature type="compositionally biased region" description="Basic and acidic residues" evidence="1">
    <location>
        <begin position="67"/>
        <end position="79"/>
    </location>
</feature>
<dbReference type="Proteomes" id="UP000054018">
    <property type="component" value="Unassembled WGS sequence"/>
</dbReference>
<sequence>MPPKWENVVVEGSPPSKGACIEENSPSSSTAMLGGSPKLQSSPLQVEMPMVSKPSHVDAKPPMSSELSHHESTSKKVKDSPLLPTVSMKTIVPKPGSILLDEEEIQWYSATLQVYVLSTFMFST</sequence>
<reference evidence="2 3" key="1">
    <citation type="submission" date="2014-04" db="EMBL/GenBank/DDBJ databases">
        <authorList>
            <consortium name="DOE Joint Genome Institute"/>
            <person name="Kuo A."/>
            <person name="Kohler A."/>
            <person name="Costa M.D."/>
            <person name="Nagy L.G."/>
            <person name="Floudas D."/>
            <person name="Copeland A."/>
            <person name="Barry K.W."/>
            <person name="Cichocki N."/>
            <person name="Veneault-Fourrey C."/>
            <person name="LaButti K."/>
            <person name="Lindquist E.A."/>
            <person name="Lipzen A."/>
            <person name="Lundell T."/>
            <person name="Morin E."/>
            <person name="Murat C."/>
            <person name="Sun H."/>
            <person name="Tunlid A."/>
            <person name="Henrissat B."/>
            <person name="Grigoriev I.V."/>
            <person name="Hibbett D.S."/>
            <person name="Martin F."/>
            <person name="Nordberg H.P."/>
            <person name="Cantor M.N."/>
            <person name="Hua S.X."/>
        </authorList>
    </citation>
    <scope>NUCLEOTIDE SEQUENCE [LARGE SCALE GENOMIC DNA]</scope>
    <source>
        <strain evidence="2 3">441</strain>
    </source>
</reference>
<evidence type="ECO:0000256" key="1">
    <source>
        <dbReference type="SAM" id="MobiDB-lite"/>
    </source>
</evidence>
<dbReference type="HOGENOM" id="CLU_2004810_0_0_1"/>